<dbReference type="Pfam" id="PF00319">
    <property type="entry name" value="SRF-TF"/>
    <property type="match status" value="1"/>
</dbReference>
<keyword evidence="4" id="KW-0804">Transcription</keyword>
<evidence type="ECO:0000259" key="6">
    <source>
        <dbReference type="PROSITE" id="PS50066"/>
    </source>
</evidence>
<accession>B9S9G6</accession>
<dbReference type="PROSITE" id="PS50066">
    <property type="entry name" value="MADS_BOX_2"/>
    <property type="match status" value="1"/>
</dbReference>
<organism evidence="7 8">
    <name type="scientific">Ricinus communis</name>
    <name type="common">Castor bean</name>
    <dbReference type="NCBI Taxonomy" id="3988"/>
    <lineage>
        <taxon>Eukaryota</taxon>
        <taxon>Viridiplantae</taxon>
        <taxon>Streptophyta</taxon>
        <taxon>Embryophyta</taxon>
        <taxon>Tracheophyta</taxon>
        <taxon>Spermatophyta</taxon>
        <taxon>Magnoliopsida</taxon>
        <taxon>eudicotyledons</taxon>
        <taxon>Gunneridae</taxon>
        <taxon>Pentapetalae</taxon>
        <taxon>rosids</taxon>
        <taxon>fabids</taxon>
        <taxon>Malpighiales</taxon>
        <taxon>Euphorbiaceae</taxon>
        <taxon>Acalyphoideae</taxon>
        <taxon>Acalypheae</taxon>
        <taxon>Ricinus</taxon>
    </lineage>
</organism>
<name>B9S9G6_RICCO</name>
<dbReference type="GO" id="GO:0000981">
    <property type="term" value="F:DNA-binding transcription factor activity, RNA polymerase II-specific"/>
    <property type="evidence" value="ECO:0000318"/>
    <property type="project" value="GO_Central"/>
</dbReference>
<dbReference type="EMBL" id="EQ973897">
    <property type="protein sequence ID" value="EEF39722.1"/>
    <property type="molecule type" value="Genomic_DNA"/>
</dbReference>
<gene>
    <name evidence="7" type="ORF">RCOM_0885140</name>
</gene>
<dbReference type="Gene3D" id="3.40.1810.10">
    <property type="entry name" value="Transcription factor, MADS-box"/>
    <property type="match status" value="1"/>
</dbReference>
<keyword evidence="3" id="KW-0238">DNA-binding</keyword>
<protein>
    <submittedName>
        <fullName evidence="7">Mads box protein, putative</fullName>
    </submittedName>
</protein>
<evidence type="ECO:0000256" key="2">
    <source>
        <dbReference type="ARBA" id="ARBA00023015"/>
    </source>
</evidence>
<evidence type="ECO:0000313" key="8">
    <source>
        <dbReference type="Proteomes" id="UP000008311"/>
    </source>
</evidence>
<dbReference type="InParanoid" id="B9S9G6"/>
<dbReference type="PRINTS" id="PR00404">
    <property type="entry name" value="MADSDOMAIN"/>
</dbReference>
<dbReference type="eggNOG" id="KOG0014">
    <property type="taxonomic scope" value="Eukaryota"/>
</dbReference>
<dbReference type="SUPFAM" id="SSF55455">
    <property type="entry name" value="SRF-like"/>
    <property type="match status" value="1"/>
</dbReference>
<proteinExistence type="predicted"/>
<evidence type="ECO:0000256" key="1">
    <source>
        <dbReference type="ARBA" id="ARBA00004123"/>
    </source>
</evidence>
<evidence type="ECO:0000256" key="4">
    <source>
        <dbReference type="ARBA" id="ARBA00023163"/>
    </source>
</evidence>
<dbReference type="AlphaFoldDB" id="B9S9G6"/>
<dbReference type="PANTHER" id="PTHR11945">
    <property type="entry name" value="MADS BOX PROTEIN"/>
    <property type="match status" value="1"/>
</dbReference>
<dbReference type="InterPro" id="IPR036879">
    <property type="entry name" value="TF_MADSbox_sf"/>
</dbReference>
<dbReference type="SMART" id="SM00432">
    <property type="entry name" value="MADS"/>
    <property type="match status" value="1"/>
</dbReference>
<comment type="subcellular location">
    <subcellularLocation>
        <location evidence="1">Nucleus</location>
    </subcellularLocation>
</comment>
<keyword evidence="5" id="KW-0539">Nucleus</keyword>
<sequence length="207" mass="23464">MSKLTGKGRQRIEMVKISKESNRLVTFSKRRYGVFKKASELSTLCGAEISIIVFSPGKRAFSFGNPSVETVVDCFLSNKPPRISGSLQLIEAHRSSRLRELNMLLTKKKRGEELDRIRKASQAQHWWESPIEELHLTQLKQLKASLEMLRQNVGKQAEQLLFQATNSHQFYAPTTSNRVLPFDPKNGGFNTTLMPSQYPNLGCGGFY</sequence>
<evidence type="ECO:0000256" key="3">
    <source>
        <dbReference type="ARBA" id="ARBA00023125"/>
    </source>
</evidence>
<dbReference type="GO" id="GO:0000978">
    <property type="term" value="F:RNA polymerase II cis-regulatory region sequence-specific DNA binding"/>
    <property type="evidence" value="ECO:0000318"/>
    <property type="project" value="GO_Central"/>
</dbReference>
<dbReference type="InterPro" id="IPR002100">
    <property type="entry name" value="TF_MADSbox"/>
</dbReference>
<dbReference type="Proteomes" id="UP000008311">
    <property type="component" value="Unassembled WGS sequence"/>
</dbReference>
<dbReference type="GO" id="GO:0006357">
    <property type="term" value="P:regulation of transcription by RNA polymerase II"/>
    <property type="evidence" value="ECO:0000318"/>
    <property type="project" value="GO_Central"/>
</dbReference>
<reference evidence="8" key="1">
    <citation type="journal article" date="2010" name="Nat. Biotechnol.">
        <title>Draft genome sequence of the oilseed species Ricinus communis.</title>
        <authorList>
            <person name="Chan A.P."/>
            <person name="Crabtree J."/>
            <person name="Zhao Q."/>
            <person name="Lorenzi H."/>
            <person name="Orvis J."/>
            <person name="Puiu D."/>
            <person name="Melake-Berhan A."/>
            <person name="Jones K.M."/>
            <person name="Redman J."/>
            <person name="Chen G."/>
            <person name="Cahoon E.B."/>
            <person name="Gedil M."/>
            <person name="Stanke M."/>
            <person name="Haas B.J."/>
            <person name="Wortman J.R."/>
            <person name="Fraser-Liggett C.M."/>
            <person name="Ravel J."/>
            <person name="Rabinowicz P.D."/>
        </authorList>
    </citation>
    <scope>NUCLEOTIDE SEQUENCE [LARGE SCALE GENOMIC DNA]</scope>
    <source>
        <strain evidence="8">cv. Hale</strain>
    </source>
</reference>
<evidence type="ECO:0000256" key="5">
    <source>
        <dbReference type="ARBA" id="ARBA00023242"/>
    </source>
</evidence>
<dbReference type="GO" id="GO:0005634">
    <property type="term" value="C:nucleus"/>
    <property type="evidence" value="ECO:0007669"/>
    <property type="project" value="UniProtKB-SubCell"/>
</dbReference>
<feature type="domain" description="MADS-box" evidence="6">
    <location>
        <begin position="7"/>
        <end position="67"/>
    </location>
</feature>
<dbReference type="FunFam" id="3.40.1810.10:FF:000006">
    <property type="entry name" value="Agamous-like MADS-box protein AGL62"/>
    <property type="match status" value="1"/>
</dbReference>
<dbReference type="Gene3D" id="6.10.140.920">
    <property type="match status" value="1"/>
</dbReference>
<keyword evidence="8" id="KW-1185">Reference proteome</keyword>
<evidence type="ECO:0000313" key="7">
    <source>
        <dbReference type="EMBL" id="EEF39722.1"/>
    </source>
</evidence>
<keyword evidence="2" id="KW-0805">Transcription regulation</keyword>
<dbReference type="PANTHER" id="PTHR11945:SF776">
    <property type="entry name" value="AGAMOUS-LIKE 50-RELATED"/>
    <property type="match status" value="1"/>
</dbReference>
<dbReference type="GO" id="GO:0046983">
    <property type="term" value="F:protein dimerization activity"/>
    <property type="evidence" value="ECO:0007669"/>
    <property type="project" value="InterPro"/>
</dbReference>